<dbReference type="SUPFAM" id="SSF56300">
    <property type="entry name" value="Metallo-dependent phosphatases"/>
    <property type="match status" value="1"/>
</dbReference>
<feature type="signal peptide" evidence="2">
    <location>
        <begin position="1"/>
        <end position="22"/>
    </location>
</feature>
<feature type="domain" description="5'-Nucleotidase C-terminal" evidence="4">
    <location>
        <begin position="346"/>
        <end position="514"/>
    </location>
</feature>
<accession>E7FW58</accession>
<dbReference type="EC" id="3.1.3.5" evidence="5"/>
<keyword evidence="6" id="KW-1185">Reference proteome</keyword>
<dbReference type="OrthoDB" id="9801679at2"/>
<protein>
    <submittedName>
        <fullName evidence="5">LPXTG-motif cell wall anchor domain protein</fullName>
        <ecNumber evidence="5">3.1.3.5</ecNumber>
    </submittedName>
</protein>
<keyword evidence="2" id="KW-0547">Nucleotide-binding</keyword>
<dbReference type="GO" id="GO:0046872">
    <property type="term" value="F:metal ion binding"/>
    <property type="evidence" value="ECO:0007669"/>
    <property type="project" value="InterPro"/>
</dbReference>
<dbReference type="Pfam" id="PF02872">
    <property type="entry name" value="5_nucleotid_C"/>
    <property type="match status" value="1"/>
</dbReference>
<evidence type="ECO:0000256" key="2">
    <source>
        <dbReference type="RuleBase" id="RU362119"/>
    </source>
</evidence>
<name>E7FW58_ERYRH</name>
<dbReference type="Pfam" id="PF00149">
    <property type="entry name" value="Metallophos"/>
    <property type="match status" value="1"/>
</dbReference>
<feature type="chain" id="PRO_5039754448" evidence="2">
    <location>
        <begin position="23"/>
        <end position="722"/>
    </location>
</feature>
<comment type="caution">
    <text evidence="5">The sequence shown here is derived from an EMBL/GenBank/DDBJ whole genome shotgun (WGS) entry which is preliminary data.</text>
</comment>
<dbReference type="Proteomes" id="UP000003028">
    <property type="component" value="Unassembled WGS sequence"/>
</dbReference>
<comment type="similarity">
    <text evidence="2">Belongs to the 5'-nucleotidase family.</text>
</comment>
<dbReference type="PROSITE" id="PS00786">
    <property type="entry name" value="5_NUCLEOTIDASE_2"/>
    <property type="match status" value="1"/>
</dbReference>
<dbReference type="Gene3D" id="3.60.21.10">
    <property type="match status" value="1"/>
</dbReference>
<dbReference type="InterPro" id="IPR008334">
    <property type="entry name" value="5'-Nucleotdase_C"/>
</dbReference>
<dbReference type="PRINTS" id="PR01607">
    <property type="entry name" value="APYRASEFAMLY"/>
</dbReference>
<keyword evidence="1 2" id="KW-0732">Signal</keyword>
<dbReference type="GO" id="GO:0008768">
    <property type="term" value="F:UDP-sugar diphosphatase activity"/>
    <property type="evidence" value="ECO:0007669"/>
    <property type="project" value="TreeGrafter"/>
</dbReference>
<evidence type="ECO:0000313" key="5">
    <source>
        <dbReference type="EMBL" id="EFY09128.1"/>
    </source>
</evidence>
<dbReference type="EMBL" id="ACLK02000002">
    <property type="protein sequence ID" value="EFY09128.1"/>
    <property type="molecule type" value="Genomic_DNA"/>
</dbReference>
<proteinExistence type="inferred from homology"/>
<dbReference type="GO" id="GO:0030288">
    <property type="term" value="C:outer membrane-bounded periplasmic space"/>
    <property type="evidence" value="ECO:0007669"/>
    <property type="project" value="TreeGrafter"/>
</dbReference>
<dbReference type="Gene3D" id="3.90.780.10">
    <property type="entry name" value="5'-Nucleotidase, C-terminal domain"/>
    <property type="match status" value="1"/>
</dbReference>
<dbReference type="PROSITE" id="PS00785">
    <property type="entry name" value="5_NUCLEOTIDASE_1"/>
    <property type="match status" value="1"/>
</dbReference>
<dbReference type="PANTHER" id="PTHR11575">
    <property type="entry name" value="5'-NUCLEOTIDASE-RELATED"/>
    <property type="match status" value="1"/>
</dbReference>
<reference evidence="5" key="1">
    <citation type="submission" date="2011-01" db="EMBL/GenBank/DDBJ databases">
        <authorList>
            <person name="Muzny D."/>
            <person name="Qin X."/>
            <person name="Buhay C."/>
            <person name="Dugan-Rocha S."/>
            <person name="Ding Y."/>
            <person name="Chen G."/>
            <person name="Hawes A."/>
            <person name="Holder M."/>
            <person name="Jhangiani S."/>
            <person name="Johnson A."/>
            <person name="Khan Z."/>
            <person name="Li Z."/>
            <person name="Liu W."/>
            <person name="Liu X."/>
            <person name="Perez L."/>
            <person name="Shen H."/>
            <person name="Wang Q."/>
            <person name="Watt J."/>
            <person name="Xi L."/>
            <person name="Xin Y."/>
            <person name="Zhou J."/>
            <person name="Deng J."/>
            <person name="Jiang H."/>
            <person name="Liu Y."/>
            <person name="Qu J."/>
            <person name="Song X.-Z."/>
            <person name="Zhang L."/>
            <person name="Villasana D."/>
            <person name="Johnson A."/>
            <person name="Liu J."/>
            <person name="Liyanage D."/>
            <person name="Lorensuhewa L."/>
            <person name="Robinson T."/>
            <person name="Song A."/>
            <person name="Song B.-B."/>
            <person name="Dinh H."/>
            <person name="Thornton R."/>
            <person name="Coyle M."/>
            <person name="Francisco L."/>
            <person name="Jackson L."/>
            <person name="Javaid M."/>
            <person name="Korchina V."/>
            <person name="Kovar C."/>
            <person name="Mata R."/>
            <person name="Mathew T."/>
            <person name="Ngo R."/>
            <person name="Nguyen L."/>
            <person name="Nguyen N."/>
            <person name="Okwuonu G."/>
            <person name="Ongeri F."/>
            <person name="Pham C."/>
            <person name="Simmons D."/>
            <person name="Wilczek-Boney K."/>
            <person name="Hale W."/>
            <person name="Jakkamsetti A."/>
            <person name="Pham P."/>
            <person name="Ruth R."/>
            <person name="San Lucas F."/>
            <person name="Warren J."/>
            <person name="Zhang J."/>
            <person name="Zhao Z."/>
            <person name="Zhou C."/>
            <person name="Zhu D."/>
            <person name="Lee S."/>
            <person name="Bess C."/>
            <person name="Blankenburg K."/>
            <person name="Forbes L."/>
            <person name="Fu Q."/>
            <person name="Gubbala S."/>
            <person name="Hirani K."/>
            <person name="Jayaseelan J.C."/>
            <person name="Lara F."/>
            <person name="Munidasa M."/>
            <person name="Palculict T."/>
            <person name="Patil S."/>
            <person name="Pu L.-L."/>
            <person name="Saada N."/>
            <person name="Tang L."/>
            <person name="Weissenberger G."/>
            <person name="Zhu Y."/>
            <person name="Hemphill L."/>
            <person name="Shang Y."/>
            <person name="Youmans B."/>
            <person name="Ayvaz T."/>
            <person name="Ross M."/>
            <person name="Santibanez J."/>
            <person name="Aqrawi P."/>
            <person name="Gross S."/>
            <person name="Joshi V."/>
            <person name="Fowler G."/>
            <person name="Nazareth L."/>
            <person name="Reid J."/>
            <person name="Worley K."/>
            <person name="Petrosino J."/>
            <person name="Highlander S."/>
            <person name="Gibbs R."/>
        </authorList>
    </citation>
    <scope>NUCLEOTIDE SEQUENCE [LARGE SCALE GENOMIC DNA]</scope>
    <source>
        <strain evidence="5">ATCC 19414</strain>
    </source>
</reference>
<dbReference type="InterPro" id="IPR006179">
    <property type="entry name" value="5_nucleotidase/apyrase"/>
</dbReference>
<organism evidence="5 6">
    <name type="scientific">Erysipelothrix rhusiopathiae ATCC 19414</name>
    <dbReference type="NCBI Taxonomy" id="525280"/>
    <lineage>
        <taxon>Bacteria</taxon>
        <taxon>Bacillati</taxon>
        <taxon>Bacillota</taxon>
        <taxon>Erysipelotrichia</taxon>
        <taxon>Erysipelotrichales</taxon>
        <taxon>Erysipelotrichaceae</taxon>
        <taxon>Erysipelothrix</taxon>
    </lineage>
</organism>
<dbReference type="Gene3D" id="1.20.1270.90">
    <property type="entry name" value="AF1782-like"/>
    <property type="match status" value="1"/>
</dbReference>
<sequence>MKKPKIILLVLSLLTLITPGHLVLSVAADNATQDVNTVTIMHTNDMHGRFGTKSLGLAHIKTLKDEINPLLLVDGGDAFQGLPISNVDKGASMAKIMNAVGYDAMVVGNHEFDFGTAVALGEAEGFGSNLKFPVLSSNTVYTESNQKVFKESILISKPSSNSALIEKDGYKIAVIGATTPETQTKTHPKNIEGISWLDPIPTVTHEILKEDYKDADFYVVLTHLGIDNETKDAWRSDTLAHSLSENSDMKDKKILIVDGHSHTPIENGIHVGDNVILVQTGEHLNNVGLVTLNLDDFSSSVAKLIPLKDIANQPDPEIMEIIQSSDAAYSDLVSKVIKENNPINFQGQRDLVRVQETNLGNIITDSMVAYGKEGFKNPTDFAVINGGGIRANLAKGPITLGDVISVLPFGNVMSQISVTGRQVWDMFEFSLRTDVQDVPDHNGLPKLGSNGGFLHVSDTIRIHYDSSKEASSRVLGIDIYDAEQDRLIPIDLEKTYYMATNDFLAAGGDGYSMLGGPREEGPSLDAVFADFMEHNAFIDWERYDENQNPQRIISILEKDYTIPSVTPLEFEALEQILDKAKAIKPNAYTEESYQNLQDAIAVGESYLQSLTMRTAQPVSQDDINKAIAQIEDAIANLKLKDINKPIVETEKPVTPEIDTKNPSLPTEVVNKPVLSGEQETSNISTLPKTGIDNHYISGLGSGLAVLGWLLVRGIHKKETDNQ</sequence>
<dbReference type="GO" id="GO:0009166">
    <property type="term" value="P:nucleotide catabolic process"/>
    <property type="evidence" value="ECO:0007669"/>
    <property type="project" value="InterPro"/>
</dbReference>
<evidence type="ECO:0000313" key="6">
    <source>
        <dbReference type="Proteomes" id="UP000003028"/>
    </source>
</evidence>
<dbReference type="STRING" id="1648.A2I91_03650"/>
<dbReference type="InterPro" id="IPR006146">
    <property type="entry name" value="5'-Nucleotdase_CS"/>
</dbReference>
<dbReference type="SUPFAM" id="SSF55816">
    <property type="entry name" value="5'-nucleotidase (syn. UDP-sugar hydrolase), C-terminal domain"/>
    <property type="match status" value="1"/>
</dbReference>
<evidence type="ECO:0000259" key="3">
    <source>
        <dbReference type="Pfam" id="PF00149"/>
    </source>
</evidence>
<dbReference type="InterPro" id="IPR004843">
    <property type="entry name" value="Calcineurin-like_PHP"/>
</dbReference>
<evidence type="ECO:0000256" key="1">
    <source>
        <dbReference type="ARBA" id="ARBA00022729"/>
    </source>
</evidence>
<feature type="domain" description="Calcineurin-like phosphoesterase" evidence="3">
    <location>
        <begin position="39"/>
        <end position="264"/>
    </location>
</feature>
<dbReference type="PANTHER" id="PTHR11575:SF24">
    <property type="entry name" value="5'-NUCLEOTIDASE"/>
    <property type="match status" value="1"/>
</dbReference>
<dbReference type="GO" id="GO:0008253">
    <property type="term" value="F:5'-nucleotidase activity"/>
    <property type="evidence" value="ECO:0007669"/>
    <property type="project" value="UniProtKB-EC"/>
</dbReference>
<gene>
    <name evidence="5" type="primary">sasH</name>
    <name evidence="5" type="ORF">HMPREF0357_11235</name>
</gene>
<dbReference type="GO" id="GO:0000166">
    <property type="term" value="F:nucleotide binding"/>
    <property type="evidence" value="ECO:0007669"/>
    <property type="project" value="UniProtKB-KW"/>
</dbReference>
<dbReference type="InterPro" id="IPR029052">
    <property type="entry name" value="Metallo-depent_PP-like"/>
</dbReference>
<dbReference type="AlphaFoldDB" id="E7FW58"/>
<evidence type="ECO:0000259" key="4">
    <source>
        <dbReference type="Pfam" id="PF02872"/>
    </source>
</evidence>
<dbReference type="InterPro" id="IPR036907">
    <property type="entry name" value="5'-Nucleotdase_C_sf"/>
</dbReference>
<dbReference type="RefSeq" id="WP_003775250.1">
    <property type="nucleotide sequence ID" value="NZ_ACLK02000002.1"/>
</dbReference>
<keyword evidence="2 5" id="KW-0378">Hydrolase</keyword>